<evidence type="ECO:0000256" key="1">
    <source>
        <dbReference type="ARBA" id="ARBA00009741"/>
    </source>
</evidence>
<dbReference type="SUPFAM" id="SSF53335">
    <property type="entry name" value="S-adenosyl-L-methionine-dependent methyltransferases"/>
    <property type="match status" value="1"/>
</dbReference>
<dbReference type="InterPro" id="IPR002052">
    <property type="entry name" value="DNA_methylase_N6_adenine_CS"/>
</dbReference>
<dbReference type="Proteomes" id="UP000694546">
    <property type="component" value="Chromosome 20"/>
</dbReference>
<dbReference type="KEGG" id="gmh:115532786"/>
<dbReference type="CTD" id="29081"/>
<dbReference type="AlphaFoldDB" id="A0A8C5F434"/>
<feature type="domain" description="Methyltransferase small" evidence="3">
    <location>
        <begin position="43"/>
        <end position="142"/>
    </location>
</feature>
<dbReference type="OMA" id="DVVYSIH"/>
<protein>
    <recommendedName>
        <fullName evidence="2">Methyltransferase-like protein 5</fullName>
    </recommendedName>
</protein>
<dbReference type="SMR" id="A0A8C5F434"/>
<dbReference type="CDD" id="cd02440">
    <property type="entry name" value="AdoMet_MTases"/>
    <property type="match status" value="1"/>
</dbReference>
<dbReference type="InterPro" id="IPR029063">
    <property type="entry name" value="SAM-dependent_MTases_sf"/>
</dbReference>
<dbReference type="GO" id="GO:0003676">
    <property type="term" value="F:nucleic acid binding"/>
    <property type="evidence" value="ECO:0007669"/>
    <property type="project" value="InterPro"/>
</dbReference>
<organism evidence="4 5">
    <name type="scientific">Gadus morhua</name>
    <name type="common">Atlantic cod</name>
    <dbReference type="NCBI Taxonomy" id="8049"/>
    <lineage>
        <taxon>Eukaryota</taxon>
        <taxon>Metazoa</taxon>
        <taxon>Chordata</taxon>
        <taxon>Craniata</taxon>
        <taxon>Vertebrata</taxon>
        <taxon>Euteleostomi</taxon>
        <taxon>Actinopterygii</taxon>
        <taxon>Neopterygii</taxon>
        <taxon>Teleostei</taxon>
        <taxon>Neoteleostei</taxon>
        <taxon>Acanthomorphata</taxon>
        <taxon>Zeiogadaria</taxon>
        <taxon>Gadariae</taxon>
        <taxon>Gadiformes</taxon>
        <taxon>Gadoidei</taxon>
        <taxon>Gadidae</taxon>
        <taxon>Gadus</taxon>
    </lineage>
</organism>
<dbReference type="PANTHER" id="PTHR23290">
    <property type="entry name" value="RRNA N6-ADENOSINE-METHYLTRANSFERASE METTL5"/>
    <property type="match status" value="1"/>
</dbReference>
<gene>
    <name evidence="4" type="primary">METTL5</name>
    <name evidence="4" type="synonym">mettl5</name>
</gene>
<accession>A0A8C5F434</accession>
<dbReference type="InterPro" id="IPR051720">
    <property type="entry name" value="rRNA_MeTrfase/Polyamine_Synth"/>
</dbReference>
<proteinExistence type="inferred from homology"/>
<dbReference type="PANTHER" id="PTHR23290:SF0">
    <property type="entry name" value="RRNA N6-ADENOSINE-METHYLTRANSFERASE METTL5"/>
    <property type="match status" value="1"/>
</dbReference>
<dbReference type="Ensembl" id="ENSGMOT00000002870.2">
    <property type="protein sequence ID" value="ENSGMOP00000002779.2"/>
    <property type="gene ID" value="ENSGMOG00000002643.2"/>
</dbReference>
<dbReference type="Gene3D" id="3.40.50.150">
    <property type="entry name" value="Vaccinia Virus protein VP39"/>
    <property type="match status" value="1"/>
</dbReference>
<dbReference type="Pfam" id="PF05175">
    <property type="entry name" value="MTS"/>
    <property type="match status" value="1"/>
</dbReference>
<dbReference type="GeneID" id="115532786"/>
<evidence type="ECO:0000313" key="5">
    <source>
        <dbReference type="Proteomes" id="UP000694546"/>
    </source>
</evidence>
<keyword evidence="5" id="KW-1185">Reference proteome</keyword>
<comment type="similarity">
    <text evidence="1">Belongs to the methyltransferase superfamily. PrmA family.</text>
</comment>
<sequence length="206" mass="23063">MKLKELESCLQQVDGFEEPKILLEQYPTSPHIAACMLYTIHNTFDDIEGKLIADLGCGCGVLSIGAAMLEAGLCVGFDIDKDALDVARTNTEEFEISNIDLVQSDLSALEVAYAQKFDTVIMNPPFGTKHNQGIDMKFLKTALTLATVVYSLHKSSTRDHIQKRAKDWGVKMELVAELRYDLPASYKFHKKKSVDIHVDFLRFSKS</sequence>
<reference evidence="4" key="1">
    <citation type="submission" date="2025-08" db="UniProtKB">
        <authorList>
            <consortium name="Ensembl"/>
        </authorList>
    </citation>
    <scope>IDENTIFICATION</scope>
</reference>
<dbReference type="InterPro" id="IPR007848">
    <property type="entry name" value="Small_mtfrase_dom"/>
</dbReference>
<dbReference type="PROSITE" id="PS00092">
    <property type="entry name" value="N6_MTASE"/>
    <property type="match status" value="1"/>
</dbReference>
<reference evidence="4" key="2">
    <citation type="submission" date="2025-09" db="UniProtKB">
        <authorList>
            <consortium name="Ensembl"/>
        </authorList>
    </citation>
    <scope>IDENTIFICATION</scope>
</reference>
<name>A0A8C5F434_GADMO</name>
<dbReference type="GO" id="GO:0008988">
    <property type="term" value="F:rRNA (adenine-N6-)-methyltransferase activity"/>
    <property type="evidence" value="ECO:0007669"/>
    <property type="project" value="TreeGrafter"/>
</dbReference>
<dbReference type="RefSeq" id="XP_030198529.1">
    <property type="nucleotide sequence ID" value="XM_030342669.1"/>
</dbReference>
<evidence type="ECO:0000313" key="4">
    <source>
        <dbReference type="Ensembl" id="ENSGMOP00000002779.2"/>
    </source>
</evidence>
<dbReference type="OrthoDB" id="419617at2759"/>
<dbReference type="GeneTree" id="ENSGT00390000000227"/>
<evidence type="ECO:0000259" key="3">
    <source>
        <dbReference type="Pfam" id="PF05175"/>
    </source>
</evidence>
<evidence type="ECO:0000256" key="2">
    <source>
        <dbReference type="ARBA" id="ARBA00041374"/>
    </source>
</evidence>